<dbReference type="CDD" id="cd06530">
    <property type="entry name" value="S26_SPase_I"/>
    <property type="match status" value="1"/>
</dbReference>
<feature type="domain" description="Peptidase S26" evidence="2">
    <location>
        <begin position="15"/>
        <end position="77"/>
    </location>
</feature>
<sequence length="117" mass="13434">MVDKLFKSIIILVFGIFLLFLIPIFLYLFAFQPLQLRNTISKYPVGAYVIVNKLSYRLGSLKMGDIIAFKSLKNPDVNEVGIVDRVEQDMIFVKNNPLPLRRLDVIGKISFCYSNCK</sequence>
<gene>
    <name evidence="3" type="ORF">A2690_01955</name>
</gene>
<dbReference type="InterPro" id="IPR019533">
    <property type="entry name" value="Peptidase_S26"/>
</dbReference>
<keyword evidence="1" id="KW-1133">Transmembrane helix</keyword>
<evidence type="ECO:0000313" key="4">
    <source>
        <dbReference type="Proteomes" id="UP000178372"/>
    </source>
</evidence>
<reference evidence="3 4" key="1">
    <citation type="journal article" date="2016" name="Nat. Commun.">
        <title>Thousands of microbial genomes shed light on interconnected biogeochemical processes in an aquifer system.</title>
        <authorList>
            <person name="Anantharaman K."/>
            <person name="Brown C.T."/>
            <person name="Hug L.A."/>
            <person name="Sharon I."/>
            <person name="Castelle C.J."/>
            <person name="Probst A.J."/>
            <person name="Thomas B.C."/>
            <person name="Singh A."/>
            <person name="Wilkins M.J."/>
            <person name="Karaoz U."/>
            <person name="Brodie E.L."/>
            <person name="Williams K.H."/>
            <person name="Hubbard S.S."/>
            <person name="Banfield J.F."/>
        </authorList>
    </citation>
    <scope>NUCLEOTIDE SEQUENCE [LARGE SCALE GENOMIC DNA]</scope>
</reference>
<keyword evidence="1" id="KW-0812">Transmembrane</keyword>
<dbReference type="Proteomes" id="UP000178372">
    <property type="component" value="Unassembled WGS sequence"/>
</dbReference>
<dbReference type="GO" id="GO:0006465">
    <property type="term" value="P:signal peptide processing"/>
    <property type="evidence" value="ECO:0007669"/>
    <property type="project" value="InterPro"/>
</dbReference>
<proteinExistence type="predicted"/>
<evidence type="ECO:0000259" key="2">
    <source>
        <dbReference type="Pfam" id="PF10502"/>
    </source>
</evidence>
<comment type="caution">
    <text evidence="3">The sequence shown here is derived from an EMBL/GenBank/DDBJ whole genome shotgun (WGS) entry which is preliminary data.</text>
</comment>
<protein>
    <recommendedName>
        <fullName evidence="2">Peptidase S26 domain-containing protein</fullName>
    </recommendedName>
</protein>
<organism evidence="3 4">
    <name type="scientific">Candidatus Roizmanbacteria bacterium RIFCSPHIGHO2_01_FULL_39_12b</name>
    <dbReference type="NCBI Taxonomy" id="1802030"/>
    <lineage>
        <taxon>Bacteria</taxon>
        <taxon>Candidatus Roizmaniibacteriota</taxon>
    </lineage>
</organism>
<feature type="transmembrane region" description="Helical" evidence="1">
    <location>
        <begin position="6"/>
        <end position="30"/>
    </location>
</feature>
<dbReference type="GO" id="GO:0004252">
    <property type="term" value="F:serine-type endopeptidase activity"/>
    <property type="evidence" value="ECO:0007669"/>
    <property type="project" value="InterPro"/>
</dbReference>
<dbReference type="InterPro" id="IPR036286">
    <property type="entry name" value="LexA/Signal_pep-like_sf"/>
</dbReference>
<keyword evidence="1" id="KW-0472">Membrane</keyword>
<accession>A0A1F7GB81</accession>
<dbReference type="Pfam" id="PF10502">
    <property type="entry name" value="Peptidase_S26"/>
    <property type="match status" value="1"/>
</dbReference>
<dbReference type="SUPFAM" id="SSF51306">
    <property type="entry name" value="LexA/Signal peptidase"/>
    <property type="match status" value="1"/>
</dbReference>
<name>A0A1F7GB81_9BACT</name>
<dbReference type="EMBL" id="MFZF01000020">
    <property type="protein sequence ID" value="OGK16183.1"/>
    <property type="molecule type" value="Genomic_DNA"/>
</dbReference>
<evidence type="ECO:0000256" key="1">
    <source>
        <dbReference type="SAM" id="Phobius"/>
    </source>
</evidence>
<evidence type="ECO:0000313" key="3">
    <source>
        <dbReference type="EMBL" id="OGK16183.1"/>
    </source>
</evidence>
<dbReference type="AlphaFoldDB" id="A0A1F7GB81"/>